<dbReference type="AlphaFoldDB" id="A0AAU8BIZ5"/>
<dbReference type="RefSeq" id="WP_353497614.1">
    <property type="nucleotide sequence ID" value="NZ_CP115920.1"/>
</dbReference>
<feature type="domain" description="Galactosyltransferase C-terminal" evidence="3">
    <location>
        <begin position="174"/>
        <end position="229"/>
    </location>
</feature>
<accession>A0AAU8BIZ5</accession>
<dbReference type="GO" id="GO:0016757">
    <property type="term" value="F:glycosyltransferase activity"/>
    <property type="evidence" value="ECO:0007669"/>
    <property type="project" value="UniProtKB-KW"/>
</dbReference>
<dbReference type="InterPro" id="IPR001173">
    <property type="entry name" value="Glyco_trans_2-like"/>
</dbReference>
<dbReference type="EMBL" id="CP115920">
    <property type="protein sequence ID" value="XCD16331.1"/>
    <property type="molecule type" value="Genomic_DNA"/>
</dbReference>
<dbReference type="PANTHER" id="PTHR43685:SF3">
    <property type="entry name" value="SLR2126 PROTEIN"/>
    <property type="match status" value="1"/>
</dbReference>
<keyword evidence="4" id="KW-0328">Glycosyltransferase</keyword>
<keyword evidence="1 4" id="KW-0808">Transferase</keyword>
<evidence type="ECO:0000256" key="1">
    <source>
        <dbReference type="ARBA" id="ARBA00022679"/>
    </source>
</evidence>
<dbReference type="Pfam" id="PF02709">
    <property type="entry name" value="Glyco_transf_7C"/>
    <property type="match status" value="1"/>
</dbReference>
<dbReference type="Gene3D" id="3.90.550.10">
    <property type="entry name" value="Spore Coat Polysaccharide Biosynthesis Protein SpsA, Chain A"/>
    <property type="match status" value="1"/>
</dbReference>
<sequence length="265" mass="30080">MSAYNDADVLQLTLSGYLNQVDKDFGICVADDGSGPDIEQLVEEFQRKGLRIRHIWHEDKGFRRTVILNKAVASSQAERIIFTDSDCIPHPCFVADHKAASRPKRLVTGPRVYLGPDITQWLKNGDSSIIELNRTSLLIWLSIRKQLSKIEQAIRYPAWLLPFFNRMKTVWPYGANFAVDRQDLLLVNGFDEDFLGWGGEDVDLSHRLSLVGVTAHSSLGRAVVYHLEHPIREADDGDETLTQLKQQKLNTTAAYCRNGMNKWLD</sequence>
<protein>
    <submittedName>
        <fullName evidence="4">Glycosyltransferase</fullName>
        <ecNumber evidence="4">2.4.-.-</ecNumber>
    </submittedName>
</protein>
<gene>
    <name evidence="4" type="ORF">PG915_01760</name>
</gene>
<dbReference type="InterPro" id="IPR029044">
    <property type="entry name" value="Nucleotide-diphossugar_trans"/>
</dbReference>
<dbReference type="Pfam" id="PF00535">
    <property type="entry name" value="Glycos_transf_2"/>
    <property type="match status" value="1"/>
</dbReference>
<name>A0AAU8BIZ5_9VIBR</name>
<dbReference type="InterPro" id="IPR027791">
    <property type="entry name" value="Galactosyl_T_C"/>
</dbReference>
<dbReference type="InterPro" id="IPR050834">
    <property type="entry name" value="Glycosyltransf_2"/>
</dbReference>
<reference evidence="4" key="1">
    <citation type="submission" date="2023-01" db="EMBL/GenBank/DDBJ databases">
        <title>Vibrio sp. CB1-14 genome sequencing.</title>
        <authorList>
            <person name="Otstavnykh N."/>
            <person name="Isaeva M."/>
            <person name="Meleshko D."/>
        </authorList>
    </citation>
    <scope>NUCLEOTIDE SEQUENCE</scope>
    <source>
        <strain evidence="4">CB1-14</strain>
    </source>
</reference>
<feature type="domain" description="Glycosyltransferase 2-like" evidence="2">
    <location>
        <begin position="1"/>
        <end position="124"/>
    </location>
</feature>
<dbReference type="SUPFAM" id="SSF53448">
    <property type="entry name" value="Nucleotide-diphospho-sugar transferases"/>
    <property type="match status" value="1"/>
</dbReference>
<dbReference type="EC" id="2.4.-.-" evidence="4"/>
<proteinExistence type="predicted"/>
<dbReference type="PANTHER" id="PTHR43685">
    <property type="entry name" value="GLYCOSYLTRANSFERASE"/>
    <property type="match status" value="1"/>
</dbReference>
<evidence type="ECO:0000259" key="3">
    <source>
        <dbReference type="Pfam" id="PF02709"/>
    </source>
</evidence>
<organism evidence="4">
    <name type="scientific">Vibrio chaetopteri</name>
    <dbReference type="NCBI Taxonomy" id="3016528"/>
    <lineage>
        <taxon>Bacteria</taxon>
        <taxon>Pseudomonadati</taxon>
        <taxon>Pseudomonadota</taxon>
        <taxon>Gammaproteobacteria</taxon>
        <taxon>Vibrionales</taxon>
        <taxon>Vibrionaceae</taxon>
        <taxon>Vibrio</taxon>
    </lineage>
</organism>
<evidence type="ECO:0000259" key="2">
    <source>
        <dbReference type="Pfam" id="PF00535"/>
    </source>
</evidence>
<evidence type="ECO:0000313" key="4">
    <source>
        <dbReference type="EMBL" id="XCD16331.1"/>
    </source>
</evidence>
<dbReference type="KEGG" id="vck:PG915_01760"/>